<proteinExistence type="predicted"/>
<reference evidence="1 2" key="1">
    <citation type="submission" date="2021-06" db="EMBL/GenBank/DDBJ databases">
        <title>Caerostris darwini draft genome.</title>
        <authorList>
            <person name="Kono N."/>
            <person name="Arakawa K."/>
        </authorList>
    </citation>
    <scope>NUCLEOTIDE SEQUENCE [LARGE SCALE GENOMIC DNA]</scope>
</reference>
<dbReference type="EMBL" id="BPLQ01005501">
    <property type="protein sequence ID" value="GIY15220.1"/>
    <property type="molecule type" value="Genomic_DNA"/>
</dbReference>
<dbReference type="AlphaFoldDB" id="A0AAV4R146"/>
<accession>A0AAV4R146</accession>
<name>A0AAV4R146_9ARAC</name>
<organism evidence="1 2">
    <name type="scientific">Caerostris darwini</name>
    <dbReference type="NCBI Taxonomy" id="1538125"/>
    <lineage>
        <taxon>Eukaryota</taxon>
        <taxon>Metazoa</taxon>
        <taxon>Ecdysozoa</taxon>
        <taxon>Arthropoda</taxon>
        <taxon>Chelicerata</taxon>
        <taxon>Arachnida</taxon>
        <taxon>Araneae</taxon>
        <taxon>Araneomorphae</taxon>
        <taxon>Entelegynae</taxon>
        <taxon>Araneoidea</taxon>
        <taxon>Araneidae</taxon>
        <taxon>Caerostris</taxon>
    </lineage>
</organism>
<protein>
    <submittedName>
        <fullName evidence="1">Uncharacterized protein</fullName>
    </submittedName>
</protein>
<dbReference type="Proteomes" id="UP001054837">
    <property type="component" value="Unassembled WGS sequence"/>
</dbReference>
<comment type="caution">
    <text evidence="1">The sequence shown here is derived from an EMBL/GenBank/DDBJ whole genome shotgun (WGS) entry which is preliminary data.</text>
</comment>
<gene>
    <name evidence="1" type="ORF">CDAR_583261</name>
</gene>
<evidence type="ECO:0000313" key="1">
    <source>
        <dbReference type="EMBL" id="GIY15220.1"/>
    </source>
</evidence>
<sequence length="97" mass="10911">MQGQPCNVFSIPGVSRVCHIIGLQNSFPTFFLCCFHPLPYSRHRPKIPIIHPPQQSQHTSVCLRRTLCFAWRRKEEGFSPRSFGIVSGIGKGGEKSS</sequence>
<keyword evidence="2" id="KW-1185">Reference proteome</keyword>
<evidence type="ECO:0000313" key="2">
    <source>
        <dbReference type="Proteomes" id="UP001054837"/>
    </source>
</evidence>